<dbReference type="Pfam" id="PF13845">
    <property type="entry name" value="Septum_form"/>
    <property type="match status" value="1"/>
</dbReference>
<proteinExistence type="predicted"/>
<dbReference type="EMBL" id="JAUSZS010000003">
    <property type="protein sequence ID" value="MDQ0932383.1"/>
    <property type="molecule type" value="Genomic_DNA"/>
</dbReference>
<name>A0ABU0RKY3_9ACTN</name>
<sequence>MAIPPPPGPDQSPYPSYPGPSQSHPQPYPQPQPQPHPQAPYAPWPQGYSPYNNPTPVNGLAIASLVLGILCFVPALGLILGIVALAQIRKRGERGKGMAVTGSVLSTVGLALWALLLGTGGLTGAWDGIKDAANDNNRTFSLDKGDCFDAPDGSLEGLAYDVDTVPCSGAHDGEVFASFRLPAGSFPGDDRVTDLADDRCYSLEDRYAMDAWAIPDDVDVYYLTPTRQSWRLGDREVTCVLGNVDPNGSLTGSLRKDETTLDADQLAYLKAAHVLNAAMDSAPDEEYVEDDLPGHKKWAQRVTAALDEQAHLLTEHRFAAASAPSVAALVKDLRSARVEWAKAAGATDADTFYDHYDSGEKLLDVGRTVTARKALGLATTPPSNEQGDGTDEGGSGGSGDTGSASRDV</sequence>
<dbReference type="InterPro" id="IPR026004">
    <property type="entry name" value="Septum_form"/>
</dbReference>
<feature type="compositionally biased region" description="Pro residues" evidence="1">
    <location>
        <begin position="1"/>
        <end position="18"/>
    </location>
</feature>
<evidence type="ECO:0000256" key="2">
    <source>
        <dbReference type="SAM" id="Phobius"/>
    </source>
</evidence>
<evidence type="ECO:0000313" key="6">
    <source>
        <dbReference type="Proteomes" id="UP001223072"/>
    </source>
</evidence>
<dbReference type="InterPro" id="IPR025241">
    <property type="entry name" value="DUF4190"/>
</dbReference>
<dbReference type="SUPFAM" id="SSF81995">
    <property type="entry name" value="beta-sandwich domain of Sec23/24"/>
    <property type="match status" value="1"/>
</dbReference>
<dbReference type="RefSeq" id="WP_307626358.1">
    <property type="nucleotide sequence ID" value="NZ_JAUSZS010000003.1"/>
</dbReference>
<accession>A0ABU0RKY3</accession>
<evidence type="ECO:0000259" key="4">
    <source>
        <dbReference type="Pfam" id="PF13845"/>
    </source>
</evidence>
<organism evidence="5 6">
    <name type="scientific">Streptomyces turgidiscabies</name>
    <dbReference type="NCBI Taxonomy" id="85558"/>
    <lineage>
        <taxon>Bacteria</taxon>
        <taxon>Bacillati</taxon>
        <taxon>Actinomycetota</taxon>
        <taxon>Actinomycetes</taxon>
        <taxon>Kitasatosporales</taxon>
        <taxon>Streptomycetaceae</taxon>
        <taxon>Streptomyces</taxon>
    </lineage>
</organism>
<comment type="caution">
    <text evidence="5">The sequence shown here is derived from an EMBL/GenBank/DDBJ whole genome shotgun (WGS) entry which is preliminary data.</text>
</comment>
<feature type="domain" description="Septum formation-related" evidence="4">
    <location>
        <begin position="132"/>
        <end position="239"/>
    </location>
</feature>
<evidence type="ECO:0000313" key="5">
    <source>
        <dbReference type="EMBL" id="MDQ0932383.1"/>
    </source>
</evidence>
<feature type="domain" description="DUF4190" evidence="3">
    <location>
        <begin position="60"/>
        <end position="116"/>
    </location>
</feature>
<feature type="region of interest" description="Disordered" evidence="1">
    <location>
        <begin position="374"/>
        <end position="408"/>
    </location>
</feature>
<keyword evidence="6" id="KW-1185">Reference proteome</keyword>
<feature type="transmembrane region" description="Helical" evidence="2">
    <location>
        <begin position="60"/>
        <end position="86"/>
    </location>
</feature>
<keyword evidence="2" id="KW-0472">Membrane</keyword>
<gene>
    <name evidence="5" type="ORF">QFZ49_002313</name>
</gene>
<feature type="region of interest" description="Disordered" evidence="1">
    <location>
        <begin position="1"/>
        <end position="47"/>
    </location>
</feature>
<reference evidence="5 6" key="1">
    <citation type="submission" date="2023-07" db="EMBL/GenBank/DDBJ databases">
        <title>Comparative genomics of wheat-associated soil bacteria to identify genetic determinants of phenazine resistance.</title>
        <authorList>
            <person name="Mouncey N."/>
        </authorList>
    </citation>
    <scope>NUCLEOTIDE SEQUENCE [LARGE SCALE GENOMIC DNA]</scope>
    <source>
        <strain evidence="5 6">W2I16</strain>
    </source>
</reference>
<keyword evidence="2" id="KW-0812">Transmembrane</keyword>
<dbReference type="Proteomes" id="UP001223072">
    <property type="component" value="Unassembled WGS sequence"/>
</dbReference>
<protein>
    <recommendedName>
        <fullName evidence="7">DUF4190 domain-containing protein</fullName>
    </recommendedName>
</protein>
<evidence type="ECO:0000259" key="3">
    <source>
        <dbReference type="Pfam" id="PF13828"/>
    </source>
</evidence>
<evidence type="ECO:0000256" key="1">
    <source>
        <dbReference type="SAM" id="MobiDB-lite"/>
    </source>
</evidence>
<feature type="compositionally biased region" description="Pro residues" evidence="1">
    <location>
        <begin position="26"/>
        <end position="43"/>
    </location>
</feature>
<dbReference type="Pfam" id="PF13828">
    <property type="entry name" value="DUF4190"/>
    <property type="match status" value="1"/>
</dbReference>
<keyword evidence="2" id="KW-1133">Transmembrane helix</keyword>
<feature type="transmembrane region" description="Helical" evidence="2">
    <location>
        <begin position="98"/>
        <end position="116"/>
    </location>
</feature>
<evidence type="ECO:0008006" key="7">
    <source>
        <dbReference type="Google" id="ProtNLM"/>
    </source>
</evidence>